<accession>A0A2X3DJB0</accession>
<organism evidence="1 2">
    <name type="scientific">Helicobacter fennelliae</name>
    <dbReference type="NCBI Taxonomy" id="215"/>
    <lineage>
        <taxon>Bacteria</taxon>
        <taxon>Pseudomonadati</taxon>
        <taxon>Campylobacterota</taxon>
        <taxon>Epsilonproteobacteria</taxon>
        <taxon>Campylobacterales</taxon>
        <taxon>Helicobacteraceae</taxon>
        <taxon>Helicobacter</taxon>
    </lineage>
</organism>
<gene>
    <name evidence="1" type="ORF">NCTC13102_00827</name>
</gene>
<protein>
    <submittedName>
        <fullName evidence="1">Uncharacterized protein</fullName>
    </submittedName>
</protein>
<sequence length="66" mass="7457">MLIHSFKGVSTKYLNNYLVYNNFVNFAKESRSGKEQILLDRIINTECLSKSVNIANRPAVPLPQAS</sequence>
<proteinExistence type="predicted"/>
<evidence type="ECO:0000313" key="2">
    <source>
        <dbReference type="Proteomes" id="UP000250166"/>
    </source>
</evidence>
<dbReference type="Proteomes" id="UP000250166">
    <property type="component" value="Unassembled WGS sequence"/>
</dbReference>
<dbReference type="EMBL" id="UAWL01000006">
    <property type="protein sequence ID" value="SQB98370.1"/>
    <property type="molecule type" value="Genomic_DNA"/>
</dbReference>
<reference evidence="1 2" key="1">
    <citation type="submission" date="2018-06" db="EMBL/GenBank/DDBJ databases">
        <authorList>
            <consortium name="Pathogen Informatics"/>
            <person name="Doyle S."/>
        </authorList>
    </citation>
    <scope>NUCLEOTIDE SEQUENCE [LARGE SCALE GENOMIC DNA]</scope>
    <source>
        <strain evidence="1 2">NCTC13102</strain>
    </source>
</reference>
<evidence type="ECO:0000313" key="1">
    <source>
        <dbReference type="EMBL" id="SQB98370.1"/>
    </source>
</evidence>
<dbReference type="AlphaFoldDB" id="A0A2X3DJB0"/>
<name>A0A2X3DJB0_9HELI</name>